<dbReference type="AlphaFoldDB" id="A0A285X4J7"/>
<proteinExistence type="predicted"/>
<accession>A0A285X4J7</accession>
<keyword evidence="1" id="KW-0732">Signal</keyword>
<evidence type="ECO:0000313" key="3">
    <source>
        <dbReference type="Proteomes" id="UP000219193"/>
    </source>
</evidence>
<dbReference type="Gene3D" id="3.10.450.50">
    <property type="match status" value="1"/>
</dbReference>
<name>A0A285X4J7_9FLAO</name>
<organism evidence="2 3">
    <name type="scientific">Salinimicrobium sediminis</name>
    <dbReference type="NCBI Taxonomy" id="1343891"/>
    <lineage>
        <taxon>Bacteria</taxon>
        <taxon>Pseudomonadati</taxon>
        <taxon>Bacteroidota</taxon>
        <taxon>Flavobacteriia</taxon>
        <taxon>Flavobacteriales</taxon>
        <taxon>Flavobacteriaceae</taxon>
        <taxon>Salinimicrobium</taxon>
    </lineage>
</organism>
<dbReference type="RefSeq" id="WP_097055625.1">
    <property type="nucleotide sequence ID" value="NZ_OCMF01000001.1"/>
</dbReference>
<dbReference type="InterPro" id="IPR032710">
    <property type="entry name" value="NTF2-like_dom_sf"/>
</dbReference>
<feature type="chain" id="PRO_5012764026" evidence="1">
    <location>
        <begin position="22"/>
        <end position="164"/>
    </location>
</feature>
<evidence type="ECO:0000256" key="1">
    <source>
        <dbReference type="SAM" id="SignalP"/>
    </source>
</evidence>
<reference evidence="3" key="1">
    <citation type="submission" date="2017-09" db="EMBL/GenBank/DDBJ databases">
        <authorList>
            <person name="Varghese N."/>
            <person name="Submissions S."/>
        </authorList>
    </citation>
    <scope>NUCLEOTIDE SEQUENCE [LARGE SCALE GENOMIC DNA]</scope>
    <source>
        <strain evidence="3">CGMCC 1.12641</strain>
    </source>
</reference>
<protein>
    <submittedName>
        <fullName evidence="2">Uncharacterized protein</fullName>
    </submittedName>
</protein>
<dbReference type="Proteomes" id="UP000219193">
    <property type="component" value="Unassembled WGS sequence"/>
</dbReference>
<dbReference type="EMBL" id="OCMF01000001">
    <property type="protein sequence ID" value="SOC79926.1"/>
    <property type="molecule type" value="Genomic_DNA"/>
</dbReference>
<sequence length="164" mass="19104">MNLKALFLIFLMALISFPGFSQETIDSELYLTLKKNDSLLFAEGFNHCRIEAFEHLISEDLEFYHDKGGLTTNKEDFLNNVRNNICSSPDKKPIRKLVPGSLQVFPLYRNGELYGAIQKGQHEFFIKEPDKELYQTSTALFTHLWLLVEGEWKLKRVLSYDHKN</sequence>
<dbReference type="SUPFAM" id="SSF54427">
    <property type="entry name" value="NTF2-like"/>
    <property type="match status" value="1"/>
</dbReference>
<gene>
    <name evidence="2" type="ORF">SAMN06296241_1467</name>
</gene>
<keyword evidence="3" id="KW-1185">Reference proteome</keyword>
<dbReference type="OrthoDB" id="1357763at2"/>
<evidence type="ECO:0000313" key="2">
    <source>
        <dbReference type="EMBL" id="SOC79926.1"/>
    </source>
</evidence>
<feature type="signal peptide" evidence="1">
    <location>
        <begin position="1"/>
        <end position="21"/>
    </location>
</feature>